<dbReference type="PROSITE" id="PS50184">
    <property type="entry name" value="VWFC_2"/>
    <property type="match status" value="1"/>
</dbReference>
<dbReference type="PROSITE" id="PS51323">
    <property type="entry name" value="IGFBP_N_2"/>
    <property type="match status" value="1"/>
</dbReference>
<keyword evidence="20" id="KW-1185">Reference proteome</keyword>
<keyword evidence="8" id="KW-0965">Cell junction</keyword>
<dbReference type="STRING" id="7719.ENSCINP00000013895"/>
<dbReference type="GO" id="GO:0008201">
    <property type="term" value="F:heparin binding"/>
    <property type="evidence" value="ECO:0000318"/>
    <property type="project" value="GO_Central"/>
</dbReference>
<dbReference type="SUPFAM" id="SSF57184">
    <property type="entry name" value="Growth factor receptor domain"/>
    <property type="match status" value="1"/>
</dbReference>
<dbReference type="Ensembl" id="ENSCINT00000013895.3">
    <property type="protein sequence ID" value="ENSCINP00000013895.3"/>
    <property type="gene ID" value="ENSCING00000006772.3"/>
</dbReference>
<evidence type="ECO:0000256" key="14">
    <source>
        <dbReference type="ARBA" id="ARBA00077787"/>
    </source>
</evidence>
<dbReference type="SUPFAM" id="SSF82895">
    <property type="entry name" value="TSP-1 type 1 repeat"/>
    <property type="match status" value="1"/>
</dbReference>
<reference evidence="19" key="3">
    <citation type="submission" date="2025-08" db="UniProtKB">
        <authorList>
            <consortium name="Ensembl"/>
        </authorList>
    </citation>
    <scope>IDENTIFICATION</scope>
</reference>
<dbReference type="InterPro" id="IPR009030">
    <property type="entry name" value="Growth_fac_rcpt_cys_sf"/>
</dbReference>
<dbReference type="PANTHER" id="PTHR11348:SF17">
    <property type="entry name" value="CCN"/>
    <property type="match status" value="1"/>
</dbReference>
<dbReference type="EMBL" id="EAAA01001574">
    <property type="status" value="NOT_ANNOTATED_CDS"/>
    <property type="molecule type" value="Genomic_DNA"/>
</dbReference>
<feature type="domain" description="IGFBP N-terminal" evidence="18">
    <location>
        <begin position="25"/>
        <end position="90"/>
    </location>
</feature>
<dbReference type="Gene3D" id="2.20.100.10">
    <property type="entry name" value="Thrombospondin type-1 (TSP1) repeat"/>
    <property type="match status" value="1"/>
</dbReference>
<dbReference type="GO" id="GO:0005178">
    <property type="term" value="F:integrin binding"/>
    <property type="evidence" value="ECO:0000318"/>
    <property type="project" value="GO_Central"/>
</dbReference>
<dbReference type="GO" id="GO:0007155">
    <property type="term" value="P:cell adhesion"/>
    <property type="evidence" value="ECO:0000318"/>
    <property type="project" value="GO_Central"/>
</dbReference>
<dbReference type="SMART" id="SM00121">
    <property type="entry name" value="IB"/>
    <property type="match status" value="1"/>
</dbReference>
<evidence type="ECO:0000256" key="6">
    <source>
        <dbReference type="ARBA" id="ARBA00022525"/>
    </source>
</evidence>
<name>F6XAM7_CIOIN</name>
<dbReference type="GO" id="GO:0045597">
    <property type="term" value="P:positive regulation of cell differentiation"/>
    <property type="evidence" value="ECO:0000318"/>
    <property type="project" value="GO_Central"/>
</dbReference>
<dbReference type="Pfam" id="PF00007">
    <property type="entry name" value="Cys_knot"/>
    <property type="match status" value="1"/>
</dbReference>
<organism evidence="19 20">
    <name type="scientific">Ciona intestinalis</name>
    <name type="common">Transparent sea squirt</name>
    <name type="synonym">Ascidia intestinalis</name>
    <dbReference type="NCBI Taxonomy" id="7719"/>
    <lineage>
        <taxon>Eukaryota</taxon>
        <taxon>Metazoa</taxon>
        <taxon>Chordata</taxon>
        <taxon>Tunicata</taxon>
        <taxon>Ascidiacea</taxon>
        <taxon>Phlebobranchia</taxon>
        <taxon>Cionidae</taxon>
        <taxon>Ciona</taxon>
    </lineage>
</organism>
<keyword evidence="6" id="KW-0964">Secreted</keyword>
<evidence type="ECO:0000256" key="10">
    <source>
        <dbReference type="ARBA" id="ARBA00023157"/>
    </source>
</evidence>
<evidence type="ECO:0000256" key="1">
    <source>
        <dbReference type="ARBA" id="ARBA00004282"/>
    </source>
</evidence>
<dbReference type="GO" id="GO:0008083">
    <property type="term" value="F:growth factor activity"/>
    <property type="evidence" value="ECO:0007669"/>
    <property type="project" value="UniProtKB-KW"/>
</dbReference>
<feature type="domain" description="CTCK" evidence="16">
    <location>
        <begin position="245"/>
        <end position="317"/>
    </location>
</feature>
<dbReference type="GO" id="GO:0031012">
    <property type="term" value="C:extracellular matrix"/>
    <property type="evidence" value="ECO:0000318"/>
    <property type="project" value="GO_Central"/>
</dbReference>
<dbReference type="InterPro" id="IPR006208">
    <property type="entry name" value="Glyco_hormone_CN"/>
</dbReference>
<reference evidence="19" key="2">
    <citation type="journal article" date="2008" name="Genome Biol.">
        <title>Improved genome assembly and evidence-based global gene model set for the chordate Ciona intestinalis: new insight into intron and operon populations.</title>
        <authorList>
            <person name="Satou Y."/>
            <person name="Mineta K."/>
            <person name="Ogasawara M."/>
            <person name="Sasakura Y."/>
            <person name="Shoguchi E."/>
            <person name="Ueno K."/>
            <person name="Yamada L."/>
            <person name="Matsumoto J."/>
            <person name="Wasserscheid J."/>
            <person name="Dewar K."/>
            <person name="Wiley G.B."/>
            <person name="Macmil S.L."/>
            <person name="Roe B.A."/>
            <person name="Zeller R.W."/>
            <person name="Hastings K.E."/>
            <person name="Lemaire P."/>
            <person name="Lindquist E."/>
            <person name="Endo T."/>
            <person name="Hotta K."/>
            <person name="Inaba K."/>
        </authorList>
    </citation>
    <scope>NUCLEOTIDE SEQUENCE [LARGE SCALE GENOMIC DNA]</scope>
    <source>
        <strain evidence="19">wild type</strain>
    </source>
</reference>
<evidence type="ECO:0000259" key="17">
    <source>
        <dbReference type="PROSITE" id="PS50184"/>
    </source>
</evidence>
<feature type="domain" description="VWFC" evidence="17">
    <location>
        <begin position="93"/>
        <end position="158"/>
    </location>
</feature>
<dbReference type="InterPro" id="IPR006207">
    <property type="entry name" value="Cys_knot_C"/>
</dbReference>
<dbReference type="GO" id="GO:0051239">
    <property type="term" value="P:regulation of multicellular organismal process"/>
    <property type="evidence" value="ECO:0007669"/>
    <property type="project" value="UniProtKB-ARBA"/>
</dbReference>
<dbReference type="PROSITE" id="PS50092">
    <property type="entry name" value="TSP1"/>
    <property type="match status" value="1"/>
</dbReference>
<evidence type="ECO:0000313" key="19">
    <source>
        <dbReference type="Ensembl" id="ENSCINP00000013895.3"/>
    </source>
</evidence>
<evidence type="ECO:0000259" key="18">
    <source>
        <dbReference type="PROSITE" id="PS51323"/>
    </source>
</evidence>
<keyword evidence="7" id="KW-0732">Signal</keyword>
<dbReference type="HOGENOM" id="CLU_063247_1_0_1"/>
<dbReference type="PROSITE" id="PS01225">
    <property type="entry name" value="CTCK_2"/>
    <property type="match status" value="1"/>
</dbReference>
<evidence type="ECO:0000256" key="2">
    <source>
        <dbReference type="ARBA" id="ARBA00004496"/>
    </source>
</evidence>
<reference evidence="20" key="1">
    <citation type="journal article" date="2002" name="Science">
        <title>The draft genome of Ciona intestinalis: insights into chordate and vertebrate origins.</title>
        <authorList>
            <person name="Dehal P."/>
            <person name="Satou Y."/>
            <person name="Campbell R.K."/>
            <person name="Chapman J."/>
            <person name="Degnan B."/>
            <person name="De Tomaso A."/>
            <person name="Davidson B."/>
            <person name="Di Gregorio A."/>
            <person name="Gelpke M."/>
            <person name="Goodstein D.M."/>
            <person name="Harafuji N."/>
            <person name="Hastings K.E."/>
            <person name="Ho I."/>
            <person name="Hotta K."/>
            <person name="Huang W."/>
            <person name="Kawashima T."/>
            <person name="Lemaire P."/>
            <person name="Martinez D."/>
            <person name="Meinertzhagen I.A."/>
            <person name="Necula S."/>
            <person name="Nonaka M."/>
            <person name="Putnam N."/>
            <person name="Rash S."/>
            <person name="Saiga H."/>
            <person name="Satake M."/>
            <person name="Terry A."/>
            <person name="Yamada L."/>
            <person name="Wang H.G."/>
            <person name="Awazu S."/>
            <person name="Azumi K."/>
            <person name="Boore J."/>
            <person name="Branno M."/>
            <person name="Chin-Bow S."/>
            <person name="DeSantis R."/>
            <person name="Doyle S."/>
            <person name="Francino P."/>
            <person name="Keys D.N."/>
            <person name="Haga S."/>
            <person name="Hayashi H."/>
            <person name="Hino K."/>
            <person name="Imai K.S."/>
            <person name="Inaba K."/>
            <person name="Kano S."/>
            <person name="Kobayashi K."/>
            <person name="Kobayashi M."/>
            <person name="Lee B.I."/>
            <person name="Makabe K.W."/>
            <person name="Manohar C."/>
            <person name="Matassi G."/>
            <person name="Medina M."/>
            <person name="Mochizuki Y."/>
            <person name="Mount S."/>
            <person name="Morishita T."/>
            <person name="Miura S."/>
            <person name="Nakayama A."/>
            <person name="Nishizaka S."/>
            <person name="Nomoto H."/>
            <person name="Ohta F."/>
            <person name="Oishi K."/>
            <person name="Rigoutsos I."/>
            <person name="Sano M."/>
            <person name="Sasaki A."/>
            <person name="Sasakura Y."/>
            <person name="Shoguchi E."/>
            <person name="Shin-i T."/>
            <person name="Spagnuolo A."/>
            <person name="Stainier D."/>
            <person name="Suzuki M.M."/>
            <person name="Tassy O."/>
            <person name="Takatori N."/>
            <person name="Tokuoka M."/>
            <person name="Yagi K."/>
            <person name="Yoshizaki F."/>
            <person name="Wada S."/>
            <person name="Zhang C."/>
            <person name="Hyatt P.D."/>
            <person name="Larimer F."/>
            <person name="Detter C."/>
            <person name="Doggett N."/>
            <person name="Glavina T."/>
            <person name="Hawkins T."/>
            <person name="Richardson P."/>
            <person name="Lucas S."/>
            <person name="Kohara Y."/>
            <person name="Levine M."/>
            <person name="Satoh N."/>
            <person name="Rokhsar D.S."/>
        </authorList>
    </citation>
    <scope>NUCLEOTIDE SEQUENCE [LARGE SCALE GENOMIC DNA]</scope>
</reference>
<dbReference type="SUPFAM" id="SSF57603">
    <property type="entry name" value="FnI-like domain"/>
    <property type="match status" value="1"/>
</dbReference>
<proteinExistence type="inferred from homology"/>
<dbReference type="InterPro" id="IPR000884">
    <property type="entry name" value="TSP1_rpt"/>
</dbReference>
<dbReference type="GO" id="GO:0005615">
    <property type="term" value="C:extracellular space"/>
    <property type="evidence" value="ECO:0000318"/>
    <property type="project" value="GO_Central"/>
</dbReference>
<evidence type="ECO:0000256" key="13">
    <source>
        <dbReference type="ARBA" id="ARBA00042352"/>
    </source>
</evidence>
<dbReference type="InterPro" id="IPR043973">
    <property type="entry name" value="TSP1_CCN"/>
</dbReference>
<keyword evidence="5" id="KW-0963">Cytoplasm</keyword>
<dbReference type="Pfam" id="PF00219">
    <property type="entry name" value="IGFBP"/>
    <property type="match status" value="1"/>
</dbReference>
<dbReference type="InterPro" id="IPR036383">
    <property type="entry name" value="TSP1_rpt_sf"/>
</dbReference>
<dbReference type="GO" id="GO:0007165">
    <property type="term" value="P:signal transduction"/>
    <property type="evidence" value="ECO:0000318"/>
    <property type="project" value="GO_Central"/>
</dbReference>
<evidence type="ECO:0000256" key="12">
    <source>
        <dbReference type="ARBA" id="ARBA00039944"/>
    </source>
</evidence>
<evidence type="ECO:0000256" key="3">
    <source>
        <dbReference type="ARBA" id="ARBA00004613"/>
    </source>
</evidence>
<dbReference type="InterPro" id="IPR000867">
    <property type="entry name" value="IGFBP-like"/>
</dbReference>
<evidence type="ECO:0000256" key="7">
    <source>
        <dbReference type="ARBA" id="ARBA00022729"/>
    </source>
</evidence>
<evidence type="ECO:0000259" key="16">
    <source>
        <dbReference type="PROSITE" id="PS01225"/>
    </source>
</evidence>
<reference evidence="19" key="4">
    <citation type="submission" date="2025-09" db="UniProtKB">
        <authorList>
            <consortium name="Ensembl"/>
        </authorList>
    </citation>
    <scope>IDENTIFICATION</scope>
</reference>
<evidence type="ECO:0000256" key="11">
    <source>
        <dbReference type="ARBA" id="ARBA00023180"/>
    </source>
</evidence>
<comment type="caution">
    <text evidence="15">Lacks conserved residue(s) required for the propagation of feature annotation.</text>
</comment>
<dbReference type="GO" id="GO:0070161">
    <property type="term" value="C:anchoring junction"/>
    <property type="evidence" value="ECO:0007669"/>
    <property type="project" value="UniProtKB-SubCell"/>
</dbReference>
<sequence length="338" mass="38049">MATPNFDLRRSNQSTEGDFYPARSEARECQDCTCPDTPGTCPPGVSRIMDGCDCCKMCAKQLNEPCDVRMRCDHHKGLYCDMSAGLCKASPGVACYVGGSWYDNGQTFQLSCKVTCSCIDGDIACMPTCLPHKPSIRECRHPRLIHRRGECCEEWVCTRNGRLDPGIELQEHEVKERPVQPVVFRENCMVQTTEWSDCSKSCGFGVSNRVSNDNADCKLKKEMRLCNIRPCSMTESTVITRRRSCRKTIRHSSRVRFSLSGCLSRDTYRQKYCGFCTGKCCGPKVSKTIKVQFNCESGTNFTRNMMMIKKCSCSSCPNDFLNLSTYNRAMVGDMVRST</sequence>
<dbReference type="GO" id="GO:0005737">
    <property type="term" value="C:cytoplasm"/>
    <property type="evidence" value="ECO:0007669"/>
    <property type="project" value="UniProtKB-SubCell"/>
</dbReference>
<evidence type="ECO:0000256" key="9">
    <source>
        <dbReference type="ARBA" id="ARBA00023030"/>
    </source>
</evidence>
<dbReference type="FunFam" id="2.20.100.10:FF:000046">
    <property type="entry name" value="Cellular communication network factor 4"/>
    <property type="match status" value="1"/>
</dbReference>
<dbReference type="Pfam" id="PF00093">
    <property type="entry name" value="VWC"/>
    <property type="match status" value="1"/>
</dbReference>
<evidence type="ECO:0000313" key="20">
    <source>
        <dbReference type="Proteomes" id="UP000008144"/>
    </source>
</evidence>
<keyword evidence="10" id="KW-1015">Disulfide bond</keyword>
<dbReference type="InParanoid" id="F6XAM7"/>
<dbReference type="PANTHER" id="PTHR11348">
    <property type="entry name" value="CONNECTIVE TISSUE GROWTH FACTOR-RELATED"/>
    <property type="match status" value="1"/>
</dbReference>
<dbReference type="InterPro" id="IPR001007">
    <property type="entry name" value="VWF_dom"/>
</dbReference>
<keyword evidence="9" id="KW-0339">Growth factor</keyword>
<keyword evidence="11" id="KW-0325">Glycoprotein</keyword>
<evidence type="ECO:0000256" key="5">
    <source>
        <dbReference type="ARBA" id="ARBA00022490"/>
    </source>
</evidence>
<dbReference type="Proteomes" id="UP000008144">
    <property type="component" value="Chromosome 2"/>
</dbReference>
<dbReference type="Pfam" id="PF19035">
    <property type="entry name" value="TSP1_CCN"/>
    <property type="match status" value="1"/>
</dbReference>
<dbReference type="GeneTree" id="ENSGT00940000165814"/>
<dbReference type="InterPro" id="IPR050941">
    <property type="entry name" value="CCN"/>
</dbReference>
<dbReference type="PROSITE" id="PS01208">
    <property type="entry name" value="VWFC_1"/>
    <property type="match status" value="1"/>
</dbReference>
<comment type="similarity">
    <text evidence="4">Belongs to the CCN family.</text>
</comment>
<dbReference type="PROSITE" id="PS01185">
    <property type="entry name" value="CTCK_1"/>
    <property type="match status" value="1"/>
</dbReference>
<dbReference type="SMART" id="SM00041">
    <property type="entry name" value="CT"/>
    <property type="match status" value="1"/>
</dbReference>
<protein>
    <recommendedName>
        <fullName evidence="12">CCN family member 3</fullName>
    </recommendedName>
    <alternativeName>
        <fullName evidence="13">Cellular communication network factor 3</fullName>
    </alternativeName>
    <alternativeName>
        <fullName evidence="14">Protein NOV homolog</fullName>
    </alternativeName>
</protein>
<comment type="subcellular location">
    <subcellularLocation>
        <location evidence="1">Cell junction</location>
    </subcellularLocation>
    <subcellularLocation>
        <location evidence="2">Cytoplasm</location>
    </subcellularLocation>
    <subcellularLocation>
        <location evidence="3">Secreted</location>
    </subcellularLocation>
</comment>
<dbReference type="AlphaFoldDB" id="F6XAM7"/>
<evidence type="ECO:0000256" key="15">
    <source>
        <dbReference type="PROSITE-ProRule" id="PRU00039"/>
    </source>
</evidence>
<dbReference type="SMART" id="SM00209">
    <property type="entry name" value="TSP1"/>
    <property type="match status" value="1"/>
</dbReference>
<evidence type="ECO:0000256" key="4">
    <source>
        <dbReference type="ARBA" id="ARBA00008125"/>
    </source>
</evidence>
<dbReference type="SMART" id="SM00214">
    <property type="entry name" value="VWC"/>
    <property type="match status" value="1"/>
</dbReference>
<evidence type="ECO:0000256" key="8">
    <source>
        <dbReference type="ARBA" id="ARBA00022949"/>
    </source>
</evidence>
<accession>F6XAM7</accession>